<dbReference type="AlphaFoldDB" id="A0AAE1Q8U1"/>
<accession>A0AAE1Q8U1</accession>
<gene>
    <name evidence="2" type="ORF">Pmani_007433</name>
</gene>
<comment type="caution">
    <text evidence="2">The sequence shown here is derived from an EMBL/GenBank/DDBJ whole genome shotgun (WGS) entry which is preliminary data.</text>
</comment>
<dbReference type="EMBL" id="JAWZYT010000559">
    <property type="protein sequence ID" value="KAK4321806.1"/>
    <property type="molecule type" value="Genomic_DNA"/>
</dbReference>
<evidence type="ECO:0000256" key="1">
    <source>
        <dbReference type="SAM" id="SignalP"/>
    </source>
</evidence>
<evidence type="ECO:0000313" key="2">
    <source>
        <dbReference type="EMBL" id="KAK4321806.1"/>
    </source>
</evidence>
<sequence length="223" mass="25420">MVIHIAVLLWPLLVHCEGRRVNEHQIVSERMAVTEQELVSEAEDDDEAMLLGEVVGQIVDQQLHSTPDCHQVLLTSTPHSPFVSAFLRQLKSGVMLIEVKKEKNTTMTEQQQQQQQLQQLLPETVWGDMKTTCRTLVLHLTPDTNTTTLRMLEGAGLWYLPETRVVVVVEGDKGTDMQRILLHSTFRNTIHALYFAVYPSRPAQQSRRHFNLATTHTARSYEA</sequence>
<reference evidence="2" key="1">
    <citation type="submission" date="2023-11" db="EMBL/GenBank/DDBJ databases">
        <title>Genome assemblies of two species of porcelain crab, Petrolisthes cinctipes and Petrolisthes manimaculis (Anomura: Porcellanidae).</title>
        <authorList>
            <person name="Angst P."/>
        </authorList>
    </citation>
    <scope>NUCLEOTIDE SEQUENCE</scope>
    <source>
        <strain evidence="2">PB745_02</strain>
        <tissue evidence="2">Gill</tissue>
    </source>
</reference>
<proteinExistence type="predicted"/>
<feature type="chain" id="PRO_5042218141" evidence="1">
    <location>
        <begin position="19"/>
        <end position="223"/>
    </location>
</feature>
<keyword evidence="3" id="KW-1185">Reference proteome</keyword>
<organism evidence="2 3">
    <name type="scientific">Petrolisthes manimaculis</name>
    <dbReference type="NCBI Taxonomy" id="1843537"/>
    <lineage>
        <taxon>Eukaryota</taxon>
        <taxon>Metazoa</taxon>
        <taxon>Ecdysozoa</taxon>
        <taxon>Arthropoda</taxon>
        <taxon>Crustacea</taxon>
        <taxon>Multicrustacea</taxon>
        <taxon>Malacostraca</taxon>
        <taxon>Eumalacostraca</taxon>
        <taxon>Eucarida</taxon>
        <taxon>Decapoda</taxon>
        <taxon>Pleocyemata</taxon>
        <taxon>Anomura</taxon>
        <taxon>Galatheoidea</taxon>
        <taxon>Porcellanidae</taxon>
        <taxon>Petrolisthes</taxon>
    </lineage>
</organism>
<feature type="signal peptide" evidence="1">
    <location>
        <begin position="1"/>
        <end position="18"/>
    </location>
</feature>
<name>A0AAE1Q8U1_9EUCA</name>
<keyword evidence="1" id="KW-0732">Signal</keyword>
<protein>
    <submittedName>
        <fullName evidence="2">Uncharacterized protein</fullName>
    </submittedName>
</protein>
<dbReference type="Proteomes" id="UP001292094">
    <property type="component" value="Unassembled WGS sequence"/>
</dbReference>
<evidence type="ECO:0000313" key="3">
    <source>
        <dbReference type="Proteomes" id="UP001292094"/>
    </source>
</evidence>